<accession>A0A7W8QN16</accession>
<comment type="caution">
    <text evidence="2">The sequence shown here is derived from an EMBL/GenBank/DDBJ whole genome shotgun (WGS) entry which is preliminary data.</text>
</comment>
<protein>
    <submittedName>
        <fullName evidence="2">CubicO group peptidase (Beta-lactamase class C family)</fullName>
    </submittedName>
</protein>
<sequence length="86" mass="8220">MHAAVAGGAAVLLAAGGAAGYAAPAAADGPTAEAVDAYVRDYLDSSAVTGVAVTVTRGTEVVRAAGYGETSAGEPVTAGTPMGWPR</sequence>
<dbReference type="EMBL" id="JACHDB010000001">
    <property type="protein sequence ID" value="MBB5433447.1"/>
    <property type="molecule type" value="Genomic_DNA"/>
</dbReference>
<dbReference type="AlphaFoldDB" id="A0A7W8QN16"/>
<keyword evidence="3" id="KW-1185">Reference proteome</keyword>
<organism evidence="2 3">
    <name type="scientific">Nocardiopsis composta</name>
    <dbReference type="NCBI Taxonomy" id="157465"/>
    <lineage>
        <taxon>Bacteria</taxon>
        <taxon>Bacillati</taxon>
        <taxon>Actinomycetota</taxon>
        <taxon>Actinomycetes</taxon>
        <taxon>Streptosporangiales</taxon>
        <taxon>Nocardiopsidaceae</taxon>
        <taxon>Nocardiopsis</taxon>
    </lineage>
</organism>
<proteinExistence type="predicted"/>
<dbReference type="RefSeq" id="WP_184393213.1">
    <property type="nucleotide sequence ID" value="NZ_BAAAJD010000014.1"/>
</dbReference>
<dbReference type="InterPro" id="IPR012338">
    <property type="entry name" value="Beta-lactam/transpept-like"/>
</dbReference>
<evidence type="ECO:0000313" key="2">
    <source>
        <dbReference type="EMBL" id="MBB5433447.1"/>
    </source>
</evidence>
<feature type="signal peptide" evidence="1">
    <location>
        <begin position="1"/>
        <end position="27"/>
    </location>
</feature>
<keyword evidence="1" id="KW-0732">Signal</keyword>
<reference evidence="2 3" key="1">
    <citation type="submission" date="2020-08" db="EMBL/GenBank/DDBJ databases">
        <title>Sequencing the genomes of 1000 actinobacteria strains.</title>
        <authorList>
            <person name="Klenk H.-P."/>
        </authorList>
    </citation>
    <scope>NUCLEOTIDE SEQUENCE [LARGE SCALE GENOMIC DNA]</scope>
    <source>
        <strain evidence="2 3">DSM 44551</strain>
    </source>
</reference>
<dbReference type="Gene3D" id="3.40.710.10">
    <property type="entry name" value="DD-peptidase/beta-lactamase superfamily"/>
    <property type="match status" value="1"/>
</dbReference>
<dbReference type="Proteomes" id="UP000572635">
    <property type="component" value="Unassembled WGS sequence"/>
</dbReference>
<evidence type="ECO:0000256" key="1">
    <source>
        <dbReference type="SAM" id="SignalP"/>
    </source>
</evidence>
<gene>
    <name evidence="2" type="ORF">HDA36_003531</name>
</gene>
<name>A0A7W8QN16_9ACTN</name>
<feature type="chain" id="PRO_5031430959" evidence="1">
    <location>
        <begin position="28"/>
        <end position="86"/>
    </location>
</feature>
<evidence type="ECO:0000313" key="3">
    <source>
        <dbReference type="Proteomes" id="UP000572635"/>
    </source>
</evidence>
<dbReference type="SUPFAM" id="SSF56601">
    <property type="entry name" value="beta-lactamase/transpeptidase-like"/>
    <property type="match status" value="1"/>
</dbReference>